<name>A0A0K2RY38_9MICC</name>
<dbReference type="AlphaFoldDB" id="A0A0K2RY38"/>
<sequence length="53" mass="5821">MDVACQDRQDMCGGIPRRCAPSPQGYSGATTERVWAAGFELGSIRREKFSGRN</sequence>
<evidence type="ECO:0000313" key="1">
    <source>
        <dbReference type="EMBL" id="BAS19700.1"/>
    </source>
</evidence>
<gene>
    <name evidence="1" type="ORF">RM6536_0453</name>
</gene>
<evidence type="ECO:0000313" key="2">
    <source>
        <dbReference type="Proteomes" id="UP000066203"/>
    </source>
</evidence>
<dbReference type="EMBL" id="AP014938">
    <property type="protein sequence ID" value="BAS19700.1"/>
    <property type="molecule type" value="Genomic_DNA"/>
</dbReference>
<accession>A0A0K2RY38</accession>
<organism evidence="1">
    <name type="scientific">Rothia mucilaginosa</name>
    <dbReference type="NCBI Taxonomy" id="43675"/>
    <lineage>
        <taxon>Bacteria</taxon>
        <taxon>Bacillati</taxon>
        <taxon>Actinomycetota</taxon>
        <taxon>Actinomycetes</taxon>
        <taxon>Micrococcales</taxon>
        <taxon>Micrococcaceae</taxon>
        <taxon>Rothia</taxon>
    </lineage>
</organism>
<reference evidence="2" key="1">
    <citation type="submission" date="2015-08" db="EMBL/GenBank/DDBJ databases">
        <title>Complete genome sequence of Rothia mucilaginosa strain NUM-Rm6536.</title>
        <authorList>
            <person name="Nambu T."/>
        </authorList>
    </citation>
    <scope>NUCLEOTIDE SEQUENCE [LARGE SCALE GENOMIC DNA]</scope>
    <source>
        <strain evidence="2">NUM-Rm6536</strain>
    </source>
</reference>
<proteinExistence type="predicted"/>
<protein>
    <submittedName>
        <fullName evidence="1">Uncharacterized protein</fullName>
    </submittedName>
</protein>
<dbReference type="Proteomes" id="UP000066203">
    <property type="component" value="Chromosome"/>
</dbReference>
<dbReference type="PATRIC" id="fig|43675.28.peg.457"/>